<reference evidence="1 2" key="1">
    <citation type="submission" date="2018-04" db="EMBL/GenBank/DDBJ databases">
        <title>Genomic Encyclopedia of Archaeal and Bacterial Type Strains, Phase II (KMG-II): from individual species to whole genera.</title>
        <authorList>
            <person name="Goeker M."/>
        </authorList>
    </citation>
    <scope>NUCLEOTIDE SEQUENCE [LARGE SCALE GENOMIC DNA]</scope>
    <source>
        <strain evidence="1 2">DSM 100434</strain>
    </source>
</reference>
<comment type="caution">
    <text evidence="1">The sequence shown here is derived from an EMBL/GenBank/DDBJ whole genome shotgun (WGS) entry which is preliminary data.</text>
</comment>
<keyword evidence="2" id="KW-1185">Reference proteome</keyword>
<proteinExistence type="predicted"/>
<name>A0A2T5HGV8_9RHOB</name>
<evidence type="ECO:0000313" key="1">
    <source>
        <dbReference type="EMBL" id="PTQ70805.1"/>
    </source>
</evidence>
<dbReference type="Proteomes" id="UP000244077">
    <property type="component" value="Unassembled WGS sequence"/>
</dbReference>
<dbReference type="AlphaFoldDB" id="A0A2T5HGV8"/>
<protein>
    <submittedName>
        <fullName evidence="1">Uncharacterized protein</fullName>
    </submittedName>
</protein>
<sequence>MPRALVLVVNSMPVDMARVALGHDAVARKDVAKFDTHAITGGSEWVQMSMSPYLSFAGP</sequence>
<gene>
    <name evidence="1" type="ORF">C8N42_109134</name>
</gene>
<evidence type="ECO:0000313" key="2">
    <source>
        <dbReference type="Proteomes" id="UP000244077"/>
    </source>
</evidence>
<accession>A0A2T5HGV8</accession>
<dbReference type="EMBL" id="QAOH01000009">
    <property type="protein sequence ID" value="PTQ70805.1"/>
    <property type="molecule type" value="Genomic_DNA"/>
</dbReference>
<organism evidence="1 2">
    <name type="scientific">Celeribacter persicus</name>
    <dbReference type="NCBI Taxonomy" id="1651082"/>
    <lineage>
        <taxon>Bacteria</taxon>
        <taxon>Pseudomonadati</taxon>
        <taxon>Pseudomonadota</taxon>
        <taxon>Alphaproteobacteria</taxon>
        <taxon>Rhodobacterales</taxon>
        <taxon>Roseobacteraceae</taxon>
        <taxon>Celeribacter</taxon>
    </lineage>
</organism>